<accession>A0A2P2GSU6</accession>
<dbReference type="SMART" id="SM00028">
    <property type="entry name" value="TPR"/>
    <property type="match status" value="3"/>
</dbReference>
<evidence type="ECO:0000256" key="2">
    <source>
        <dbReference type="SAM" id="MobiDB-lite"/>
    </source>
</evidence>
<feature type="compositionally biased region" description="Pro residues" evidence="2">
    <location>
        <begin position="18"/>
        <end position="27"/>
    </location>
</feature>
<dbReference type="SUPFAM" id="SSF52540">
    <property type="entry name" value="P-loop containing nucleoside triphosphate hydrolases"/>
    <property type="match status" value="1"/>
</dbReference>
<dbReference type="PROSITE" id="PS50005">
    <property type="entry name" value="TPR"/>
    <property type="match status" value="1"/>
</dbReference>
<feature type="repeat" description="TPR" evidence="1">
    <location>
        <begin position="528"/>
        <end position="561"/>
    </location>
</feature>
<dbReference type="SUPFAM" id="SSF48452">
    <property type="entry name" value="TPR-like"/>
    <property type="match status" value="1"/>
</dbReference>
<dbReference type="Pfam" id="PF13424">
    <property type="entry name" value="TPR_12"/>
    <property type="match status" value="1"/>
</dbReference>
<dbReference type="InterPro" id="IPR011990">
    <property type="entry name" value="TPR-like_helical_dom_sf"/>
</dbReference>
<dbReference type="AlphaFoldDB" id="A0A2P2GSU6"/>
<gene>
    <name evidence="3" type="ORF">VO63_09885</name>
</gene>
<evidence type="ECO:0000313" key="4">
    <source>
        <dbReference type="Proteomes" id="UP000265325"/>
    </source>
</evidence>
<dbReference type="PANTHER" id="PTHR47691">
    <property type="entry name" value="REGULATOR-RELATED"/>
    <property type="match status" value="1"/>
</dbReference>
<keyword evidence="1" id="KW-0802">TPR repeat</keyword>
<feature type="compositionally biased region" description="Basic and acidic residues" evidence="2">
    <location>
        <begin position="1"/>
        <end position="12"/>
    </location>
</feature>
<dbReference type="Gene3D" id="3.40.50.300">
    <property type="entry name" value="P-loop containing nucleotide triphosphate hydrolases"/>
    <property type="match status" value="1"/>
</dbReference>
<proteinExistence type="predicted"/>
<name>A0A2P2GSU6_STREW</name>
<comment type="caution">
    <text evidence="3">The sequence shown here is derived from an EMBL/GenBank/DDBJ whole genome shotgun (WGS) entry which is preliminary data.</text>
</comment>
<dbReference type="InterPro" id="IPR019734">
    <property type="entry name" value="TPR_rpt"/>
</dbReference>
<keyword evidence="4" id="KW-1185">Reference proteome</keyword>
<dbReference type="InterPro" id="IPR027417">
    <property type="entry name" value="P-loop_NTPase"/>
</dbReference>
<dbReference type="Proteomes" id="UP000265325">
    <property type="component" value="Unassembled WGS sequence"/>
</dbReference>
<dbReference type="Gene3D" id="1.25.40.10">
    <property type="entry name" value="Tetratricopeptide repeat domain"/>
    <property type="match status" value="2"/>
</dbReference>
<dbReference type="PANTHER" id="PTHR47691:SF3">
    <property type="entry name" value="HTH-TYPE TRANSCRIPTIONAL REGULATOR RV0890C-RELATED"/>
    <property type="match status" value="1"/>
</dbReference>
<evidence type="ECO:0000256" key="1">
    <source>
        <dbReference type="PROSITE-ProRule" id="PRU00339"/>
    </source>
</evidence>
<dbReference type="EMBL" id="LAQS01000012">
    <property type="protein sequence ID" value="KKZ74015.1"/>
    <property type="molecule type" value="Genomic_DNA"/>
</dbReference>
<sequence length="704" mass="74024">MQAGEVRGDVHIHVPPAAGTPPAPHVRPAPRQLLPAPEHFTGRADALDALDALLPQLGGRPLLTVVSGPAGVGKSSLVTRWLHGLTDRFPDGQLYADLRGHLPDAGPAAPGEILGRFLRALGVKDVPVEPAESAALWRSHTAGLRLAVMLDNALSAAQVRPLLPSSPGSLVVVTSRGRLTALGIDGASFQQLGVLSPADAVELLAGRIGAERVRREPEAAEEVAALCAGLPLAVSVAAARLAARPQQSLSAMAGALGGSGAARLDALSLGGEHAVRLALDASYHQLTPELARGYRRLGLPPVTVLNGPVAAAACAVGPDEGDRLLDDLAEVSLLEDLGPDGTTGLGRYRFHDLVRAHAGQLAVDTEDPADRRATVRRVVDHYLATATAAEALLTPSHRTLRRDYAHPPGHRPSFDGPAAALAWLDTERFHLMAALRTAAEQGWDATAWQLADAMWPLFLRLRPYDLWVEAHETGRAAALRAGDRPGLSRMLTSGGVGLRNAGRSDEAVEWFTEAVRGAREDGDRKAEAQALHGLGQSHLLAGRLDRATAYLTEALALREAIGYRRGAAMTRICLGDAALAAGRPGQALAPFAEARAALVAVADPYDAARALAFLGLALARAGARHTTGEDAETVLRQALDEFVATGSVHWQGRVLEMLGETAALRGDPAAARELYERSLARYAPVSESDATRLRARLAGTDPLP</sequence>
<organism evidence="3 4">
    <name type="scientific">Streptomyces showdoensis</name>
    <dbReference type="NCBI Taxonomy" id="68268"/>
    <lineage>
        <taxon>Bacteria</taxon>
        <taxon>Bacillati</taxon>
        <taxon>Actinomycetota</taxon>
        <taxon>Actinomycetes</taxon>
        <taxon>Kitasatosporales</taxon>
        <taxon>Streptomycetaceae</taxon>
        <taxon>Streptomyces</taxon>
    </lineage>
</organism>
<feature type="region of interest" description="Disordered" evidence="2">
    <location>
        <begin position="1"/>
        <end position="33"/>
    </location>
</feature>
<reference evidence="3 4" key="1">
    <citation type="submission" date="2015-05" db="EMBL/GenBank/DDBJ databases">
        <title>Draft Genome assembly of Streptomyces showdoensis.</title>
        <authorList>
            <person name="Thapa K.K."/>
            <person name="Metsa-Ketela M."/>
        </authorList>
    </citation>
    <scope>NUCLEOTIDE SEQUENCE [LARGE SCALE GENOMIC DNA]</scope>
    <source>
        <strain evidence="3 4">ATCC 15227</strain>
    </source>
</reference>
<protein>
    <submittedName>
        <fullName evidence="3">Uncharacterized protein</fullName>
    </submittedName>
</protein>
<evidence type="ECO:0000313" key="3">
    <source>
        <dbReference type="EMBL" id="KKZ74015.1"/>
    </source>
</evidence>